<keyword evidence="2" id="KW-1185">Reference proteome</keyword>
<reference evidence="1" key="1">
    <citation type="submission" date="2016-11" db="EMBL/GenBank/DDBJ databases">
        <title>The genome of Nicotiana attenuata.</title>
        <authorList>
            <person name="Xu S."/>
            <person name="Brockmoeller T."/>
            <person name="Gaquerel E."/>
            <person name="Navarro A."/>
            <person name="Kuhl H."/>
            <person name="Gase K."/>
            <person name="Ling Z."/>
            <person name="Zhou W."/>
            <person name="Kreitzer C."/>
            <person name="Stanke M."/>
            <person name="Tang H."/>
            <person name="Lyons E."/>
            <person name="Pandey P."/>
            <person name="Pandey S.P."/>
            <person name="Timmermann B."/>
            <person name="Baldwin I.T."/>
        </authorList>
    </citation>
    <scope>NUCLEOTIDE SEQUENCE [LARGE SCALE GENOMIC DNA]</scope>
    <source>
        <strain evidence="1">UT</strain>
    </source>
</reference>
<dbReference type="SMR" id="A0A1J6I839"/>
<dbReference type="EMBL" id="MJEQ01037189">
    <property type="protein sequence ID" value="OIT00674.1"/>
    <property type="molecule type" value="Genomic_DNA"/>
</dbReference>
<sequence>MSASQFTATTLVNVGRHFSKFSKTKGKRCQFRKWDDDLLDPKIGDLISSLK</sequence>
<organism evidence="1 2">
    <name type="scientific">Nicotiana attenuata</name>
    <name type="common">Coyote tobacco</name>
    <dbReference type="NCBI Taxonomy" id="49451"/>
    <lineage>
        <taxon>Eukaryota</taxon>
        <taxon>Viridiplantae</taxon>
        <taxon>Streptophyta</taxon>
        <taxon>Embryophyta</taxon>
        <taxon>Tracheophyta</taxon>
        <taxon>Spermatophyta</taxon>
        <taxon>Magnoliopsida</taxon>
        <taxon>eudicotyledons</taxon>
        <taxon>Gunneridae</taxon>
        <taxon>Pentapetalae</taxon>
        <taxon>asterids</taxon>
        <taxon>lamiids</taxon>
        <taxon>Solanales</taxon>
        <taxon>Solanaceae</taxon>
        <taxon>Nicotianoideae</taxon>
        <taxon>Nicotianeae</taxon>
        <taxon>Nicotiana</taxon>
    </lineage>
</organism>
<gene>
    <name evidence="1" type="ORF">A4A49_53955</name>
</gene>
<evidence type="ECO:0000313" key="2">
    <source>
        <dbReference type="Proteomes" id="UP000187609"/>
    </source>
</evidence>
<dbReference type="Proteomes" id="UP000187609">
    <property type="component" value="Unassembled WGS sequence"/>
</dbReference>
<name>A0A1J6I839_NICAT</name>
<accession>A0A1J6I839</accession>
<protein>
    <submittedName>
        <fullName evidence="1">Uncharacterized protein</fullName>
    </submittedName>
</protein>
<proteinExistence type="predicted"/>
<evidence type="ECO:0000313" key="1">
    <source>
        <dbReference type="EMBL" id="OIT00674.1"/>
    </source>
</evidence>
<dbReference type="AlphaFoldDB" id="A0A1J6I839"/>
<dbReference type="Gramene" id="OIT00674">
    <property type="protein sequence ID" value="OIT00674"/>
    <property type="gene ID" value="A4A49_53955"/>
</dbReference>
<comment type="caution">
    <text evidence="1">The sequence shown here is derived from an EMBL/GenBank/DDBJ whole genome shotgun (WGS) entry which is preliminary data.</text>
</comment>